<evidence type="ECO:0000313" key="2">
    <source>
        <dbReference type="Proteomes" id="UP001249760"/>
    </source>
</evidence>
<sequence>MTGTAPATQAVLLHPDRATRPAPRTGVTRIGVTGHRAIPAAAEPVVRAGMRALFHGDGPFRCDGGEGPFHGDGGGGPFHGDGGGGPLEALTSLAAGADQIFADIALANGVPVTAVIPGTDYEAGLGDAATLRAYRRILRSCAKQERLPPEPTREAAYLAAGRWIVDHADHLVAVWDGLPARGIGGTGDVVEYARRSGVPVTILWKPGVVRD</sequence>
<dbReference type="SUPFAM" id="SSF102405">
    <property type="entry name" value="MCP/YpsA-like"/>
    <property type="match status" value="1"/>
</dbReference>
<dbReference type="Gene3D" id="3.40.50.450">
    <property type="match status" value="1"/>
</dbReference>
<keyword evidence="2" id="KW-1185">Reference proteome</keyword>
<dbReference type="Proteomes" id="UP001249760">
    <property type="component" value="Unassembled WGS sequence"/>
</dbReference>
<accession>A0ABU3K0H6</accession>
<organism evidence="1 2">
    <name type="scientific">Streptomyces lusitanus</name>
    <dbReference type="NCBI Taxonomy" id="68232"/>
    <lineage>
        <taxon>Bacteria</taxon>
        <taxon>Bacillati</taxon>
        <taxon>Actinomycetota</taxon>
        <taxon>Actinomycetes</taxon>
        <taxon>Kitasatosporales</taxon>
        <taxon>Streptomycetaceae</taxon>
        <taxon>Streptomyces</taxon>
    </lineage>
</organism>
<name>A0ABU3K0H6_9ACTN</name>
<dbReference type="RefSeq" id="WP_394307062.1">
    <property type="nucleotide sequence ID" value="NZ_JASKMA010000032.1"/>
</dbReference>
<comment type="caution">
    <text evidence="1">The sequence shown here is derived from an EMBL/GenBank/DDBJ whole genome shotgun (WGS) entry which is preliminary data.</text>
</comment>
<protein>
    <submittedName>
        <fullName evidence="1">Uncharacterized protein</fullName>
    </submittedName>
</protein>
<evidence type="ECO:0000313" key="1">
    <source>
        <dbReference type="EMBL" id="MDT6987627.1"/>
    </source>
</evidence>
<proteinExistence type="predicted"/>
<reference evidence="1 2" key="1">
    <citation type="submission" date="2023-05" db="EMBL/GenBank/DDBJ databases">
        <title>Streptomyces fuscus sp. nov., a brown-black pigment producing actinomyces isolated from dry sand of Sea duck farm.</title>
        <authorList>
            <person name="Xie J."/>
            <person name="Shen N."/>
        </authorList>
    </citation>
    <scope>NUCLEOTIDE SEQUENCE [LARGE SCALE GENOMIC DNA]</scope>
    <source>
        <strain evidence="1 2">CGMCC 4.1745</strain>
    </source>
</reference>
<gene>
    <name evidence="1" type="ORF">QNO04_29700</name>
</gene>
<dbReference type="EMBL" id="JASKMA010000032">
    <property type="protein sequence ID" value="MDT6987627.1"/>
    <property type="molecule type" value="Genomic_DNA"/>
</dbReference>